<protein>
    <submittedName>
        <fullName evidence="2">Uncharacterized protein YbjT (DUF2867 family)</fullName>
    </submittedName>
</protein>
<sequence length="293" mass="32019">MSESKILVTGAAGKTGKDTVKFLLERGQAVRAMVRTNDDRSEALRKQGAEIVLGDLRNFESVRAALEGTRSAYFVFPIQPGILEATAYFAQAAKEAGVQAIVNMSQASARREATSHAAQNHWLSERVFDWSGVPSVHLRSTLFSEWVLYWRGFIKAAGILPLPFTKGRVALVAAEDQARVIANILIAPAEHVGKTYPLVGDKELTFPEIAEEISHAIGKPVRYQVTDAPAFARLAKENGIDLGDFFWQHLNEIAIDFQNGIFAGTNNLVEKIGGQPPISLPAFIAKHRAELVA</sequence>
<name>A0A9X0QAB2_9BACT</name>
<accession>A0A9X0QAB2</accession>
<keyword evidence="3" id="KW-1185">Reference proteome</keyword>
<dbReference type="PANTHER" id="PTHR43162">
    <property type="match status" value="1"/>
</dbReference>
<dbReference type="AlphaFoldDB" id="A0A9X0QAB2"/>
<dbReference type="InterPro" id="IPR008030">
    <property type="entry name" value="NmrA-like"/>
</dbReference>
<dbReference type="Gene3D" id="3.40.50.720">
    <property type="entry name" value="NAD(P)-binding Rossmann-like Domain"/>
    <property type="match status" value="1"/>
</dbReference>
<dbReference type="Pfam" id="PF05368">
    <property type="entry name" value="NmrA"/>
    <property type="match status" value="1"/>
</dbReference>
<gene>
    <name evidence="2" type="ORF">HDF14_000177</name>
</gene>
<feature type="domain" description="NmrA-like" evidence="1">
    <location>
        <begin position="3"/>
        <end position="233"/>
    </location>
</feature>
<dbReference type="InterPro" id="IPR051604">
    <property type="entry name" value="Ergot_Alk_Oxidoreductase"/>
</dbReference>
<dbReference type="EMBL" id="JACHEB010000001">
    <property type="protein sequence ID" value="MBB5326583.1"/>
    <property type="molecule type" value="Genomic_DNA"/>
</dbReference>
<evidence type="ECO:0000313" key="3">
    <source>
        <dbReference type="Proteomes" id="UP000535182"/>
    </source>
</evidence>
<dbReference type="InterPro" id="IPR036291">
    <property type="entry name" value="NAD(P)-bd_dom_sf"/>
</dbReference>
<dbReference type="SUPFAM" id="SSF51735">
    <property type="entry name" value="NAD(P)-binding Rossmann-fold domains"/>
    <property type="match status" value="1"/>
</dbReference>
<evidence type="ECO:0000313" key="2">
    <source>
        <dbReference type="EMBL" id="MBB5326583.1"/>
    </source>
</evidence>
<reference evidence="2 3" key="1">
    <citation type="submission" date="2020-08" db="EMBL/GenBank/DDBJ databases">
        <title>Genomic Encyclopedia of Type Strains, Phase IV (KMG-V): Genome sequencing to study the core and pangenomes of soil and plant-associated prokaryotes.</title>
        <authorList>
            <person name="Whitman W."/>
        </authorList>
    </citation>
    <scope>NUCLEOTIDE SEQUENCE [LARGE SCALE GENOMIC DNA]</scope>
    <source>
        <strain evidence="2 3">X5P2</strain>
    </source>
</reference>
<dbReference type="Gene3D" id="3.90.25.10">
    <property type="entry name" value="UDP-galactose 4-epimerase, domain 1"/>
    <property type="match status" value="1"/>
</dbReference>
<comment type="caution">
    <text evidence="2">The sequence shown here is derived from an EMBL/GenBank/DDBJ whole genome shotgun (WGS) entry which is preliminary data.</text>
</comment>
<dbReference type="PANTHER" id="PTHR43162:SF1">
    <property type="entry name" value="PRESTALK A DIFFERENTIATION PROTEIN A"/>
    <property type="match status" value="1"/>
</dbReference>
<dbReference type="RefSeq" id="WP_183972637.1">
    <property type="nucleotide sequence ID" value="NZ_JACHEB010000001.1"/>
</dbReference>
<proteinExistence type="predicted"/>
<evidence type="ECO:0000259" key="1">
    <source>
        <dbReference type="Pfam" id="PF05368"/>
    </source>
</evidence>
<organism evidence="2 3">
    <name type="scientific">Tunturiibacter gelidiferens</name>
    <dbReference type="NCBI Taxonomy" id="3069689"/>
    <lineage>
        <taxon>Bacteria</taxon>
        <taxon>Pseudomonadati</taxon>
        <taxon>Acidobacteriota</taxon>
        <taxon>Terriglobia</taxon>
        <taxon>Terriglobales</taxon>
        <taxon>Acidobacteriaceae</taxon>
        <taxon>Tunturiibacter</taxon>
    </lineage>
</organism>
<dbReference type="Proteomes" id="UP000535182">
    <property type="component" value="Unassembled WGS sequence"/>
</dbReference>